<evidence type="ECO:0000256" key="1">
    <source>
        <dbReference type="SAM" id="Phobius"/>
    </source>
</evidence>
<feature type="transmembrane region" description="Helical" evidence="1">
    <location>
        <begin position="59"/>
        <end position="76"/>
    </location>
</feature>
<protein>
    <submittedName>
        <fullName evidence="2">Uncharacterized protein</fullName>
    </submittedName>
</protein>
<keyword evidence="1" id="KW-0812">Transmembrane</keyword>
<proteinExistence type="predicted"/>
<name>A0A0J6CK67_9BACT</name>
<evidence type="ECO:0000313" key="2">
    <source>
        <dbReference type="EMBL" id="KMM33553.1"/>
    </source>
</evidence>
<keyword evidence="1" id="KW-1133">Transmembrane helix</keyword>
<comment type="caution">
    <text evidence="2">The sequence shown here is derived from an EMBL/GenBank/DDBJ whole genome shotgun (WGS) entry which is preliminary data.</text>
</comment>
<keyword evidence="1" id="KW-0472">Membrane</keyword>
<reference evidence="2 3" key="1">
    <citation type="submission" date="2015-06" db="EMBL/GenBank/DDBJ databases">
        <title>Draft Genome Sequence of Parabacteroides goldsteinii with Putative Novel Metallo-Beta-Lactamases Isolated from a Blood Culture from a Human Patient.</title>
        <authorList>
            <person name="Krogh T.J."/>
            <person name="Agergaard C.N."/>
            <person name="Moller-Jensen J."/>
            <person name="Justesen U.S."/>
        </authorList>
    </citation>
    <scope>NUCLEOTIDE SEQUENCE [LARGE SCALE GENOMIC DNA]</scope>
    <source>
        <strain evidence="2 3">910340</strain>
    </source>
</reference>
<dbReference type="Proteomes" id="UP000036166">
    <property type="component" value="Unassembled WGS sequence"/>
</dbReference>
<sequence length="77" mass="9050">MKKRGTDVFVIRVKKTDTYLYITKGPLYDALISWLVNPVVAVCNNTIWKQRTVRNMEIVFDRVVVMVCFFVSLFLFV</sequence>
<gene>
    <name evidence="2" type="ORF">ACM15_11675</name>
</gene>
<evidence type="ECO:0000313" key="3">
    <source>
        <dbReference type="Proteomes" id="UP000036166"/>
    </source>
</evidence>
<dbReference type="AlphaFoldDB" id="A0A0J6CK67"/>
<organism evidence="2 3">
    <name type="scientific">Parabacteroides goldsteinii</name>
    <dbReference type="NCBI Taxonomy" id="328812"/>
    <lineage>
        <taxon>Bacteria</taxon>
        <taxon>Pseudomonadati</taxon>
        <taxon>Bacteroidota</taxon>
        <taxon>Bacteroidia</taxon>
        <taxon>Bacteroidales</taxon>
        <taxon>Tannerellaceae</taxon>
        <taxon>Parabacteroides</taxon>
    </lineage>
</organism>
<dbReference type="EMBL" id="LFJV01000034">
    <property type="protein sequence ID" value="KMM33553.1"/>
    <property type="molecule type" value="Genomic_DNA"/>
</dbReference>
<accession>A0A0J6CK67</accession>